<evidence type="ECO:0000313" key="1">
    <source>
        <dbReference type="EMBL" id="DAE11077.1"/>
    </source>
</evidence>
<reference evidence="1" key="1">
    <citation type="journal article" date="2021" name="Proc. Natl. Acad. Sci. U.S.A.">
        <title>A Catalog of Tens of Thousands of Viruses from Human Metagenomes Reveals Hidden Associations with Chronic Diseases.</title>
        <authorList>
            <person name="Tisza M.J."/>
            <person name="Buck C.B."/>
        </authorList>
    </citation>
    <scope>NUCLEOTIDE SEQUENCE</scope>
    <source>
        <strain evidence="1">CtzwE5</strain>
    </source>
</reference>
<sequence length="33" mass="4068">MWKEGILLFINIFTRDIIYVRIYLHCSLRAQLK</sequence>
<accession>A0A8S5PX97</accession>
<name>A0A8S5PX97_9CAUD</name>
<dbReference type="EMBL" id="BK015525">
    <property type="protein sequence ID" value="DAE11077.1"/>
    <property type="molecule type" value="Genomic_DNA"/>
</dbReference>
<protein>
    <submittedName>
        <fullName evidence="1">Uncharacterized protein</fullName>
    </submittedName>
</protein>
<organism evidence="1">
    <name type="scientific">Myoviridae sp. ctzwE5</name>
    <dbReference type="NCBI Taxonomy" id="2825214"/>
    <lineage>
        <taxon>Viruses</taxon>
        <taxon>Duplodnaviria</taxon>
        <taxon>Heunggongvirae</taxon>
        <taxon>Uroviricota</taxon>
        <taxon>Caudoviricetes</taxon>
    </lineage>
</organism>
<proteinExistence type="predicted"/>